<gene>
    <name evidence="1" type="ORF">BKA59DRAFT_393272</name>
</gene>
<evidence type="ECO:0000313" key="1">
    <source>
        <dbReference type="EMBL" id="KAH7251137.1"/>
    </source>
</evidence>
<dbReference type="OrthoDB" id="5062850at2759"/>
<evidence type="ECO:0000313" key="2">
    <source>
        <dbReference type="Proteomes" id="UP000813427"/>
    </source>
</evidence>
<comment type="caution">
    <text evidence="1">The sequence shown here is derived from an EMBL/GenBank/DDBJ whole genome shotgun (WGS) entry which is preliminary data.</text>
</comment>
<organism evidence="1 2">
    <name type="scientific">Fusarium tricinctum</name>
    <dbReference type="NCBI Taxonomy" id="61284"/>
    <lineage>
        <taxon>Eukaryota</taxon>
        <taxon>Fungi</taxon>
        <taxon>Dikarya</taxon>
        <taxon>Ascomycota</taxon>
        <taxon>Pezizomycotina</taxon>
        <taxon>Sordariomycetes</taxon>
        <taxon>Hypocreomycetidae</taxon>
        <taxon>Hypocreales</taxon>
        <taxon>Nectriaceae</taxon>
        <taxon>Fusarium</taxon>
        <taxon>Fusarium tricinctum species complex</taxon>
    </lineage>
</organism>
<reference evidence="1" key="1">
    <citation type="journal article" date="2021" name="Nat. Commun.">
        <title>Genetic determinants of endophytism in the Arabidopsis root mycobiome.</title>
        <authorList>
            <person name="Mesny F."/>
            <person name="Miyauchi S."/>
            <person name="Thiergart T."/>
            <person name="Pickel B."/>
            <person name="Atanasova L."/>
            <person name="Karlsson M."/>
            <person name="Huettel B."/>
            <person name="Barry K.W."/>
            <person name="Haridas S."/>
            <person name="Chen C."/>
            <person name="Bauer D."/>
            <person name="Andreopoulos W."/>
            <person name="Pangilinan J."/>
            <person name="LaButti K."/>
            <person name="Riley R."/>
            <person name="Lipzen A."/>
            <person name="Clum A."/>
            <person name="Drula E."/>
            <person name="Henrissat B."/>
            <person name="Kohler A."/>
            <person name="Grigoriev I.V."/>
            <person name="Martin F.M."/>
            <person name="Hacquard S."/>
        </authorList>
    </citation>
    <scope>NUCLEOTIDE SEQUENCE</scope>
    <source>
        <strain evidence="1">MPI-SDFR-AT-0068</strain>
    </source>
</reference>
<accession>A0A8K0RW98</accession>
<keyword evidence="2" id="KW-1185">Reference proteome</keyword>
<name>A0A8K0RW98_9HYPO</name>
<proteinExistence type="predicted"/>
<dbReference type="AlphaFoldDB" id="A0A8K0RW98"/>
<dbReference type="EMBL" id="JAGPXF010000003">
    <property type="protein sequence ID" value="KAH7251137.1"/>
    <property type="molecule type" value="Genomic_DNA"/>
</dbReference>
<sequence>MASATSHHHSLGRQTPGKFNLLALPWDILEPIFNYAFRVEGGYVFDSTSMKLVTSSGNPINLSLMYTCRPVCEDTKDMPLSVNSISISTLYTPEWRPWAGRFCHQCNYHRLLQTDLLFHLRSDITPAMRIEVDRKFSAVMPKLIEELDEEYLRCSVGNWQHAPPGKLPGLALCYRSFRWNACPWEGIDRAPRTFPCAAWFKDPHTCKQAIEYTLKLVAQAQPGKFALLIKKALPRWPQSKSLASFLEISLDPWDIPSPDKLDIFGHLFQDENQWASLLNWPKRDLVLDPENYLPDSDCIGYQEKCRFSATAVAVWFIKRLSLRQRLSLKKVTLLEDKLSVNKPAIHGMALIHLCRENPKLRIQCRLVLSQALSSIRPNSWGESHFDDLWNTLRDLLGPNRKRWVSPPCLTGDLLLWIAEASRLPSLGMPANSYTLVLDGGPHGAYFSDLTQNVFLKFCAMALAYRTCRAINTRLYPSWVWVSLPPHWARALSVPISLFSESGQTEQVPLIQSNFNFGTLPDVSELLNQRLGWNIYRWHRERNICLRLWTAPYPPAFGRWQDNVLENYERQPIKESTERRRQKRIQN</sequence>
<protein>
    <submittedName>
        <fullName evidence="1">Uncharacterized protein</fullName>
    </submittedName>
</protein>
<dbReference type="Proteomes" id="UP000813427">
    <property type="component" value="Unassembled WGS sequence"/>
</dbReference>